<sequence>MPVLTWAGTDEWRAETADVGLDEDRLSATGVQLGLTPEPYRLDYVLETTANWITRALHVTAAGDGWRRTLHLERTPDGRWSSDLAGLTGAEDCDLGLSPLTNTMPIRRYRLHQEPGAVELTMAWVSVPDLRVHVSVQRYEHLRTTPTGALVRFASGDFTADLVVDSAGFVLDYPDLARRVTSP</sequence>
<dbReference type="EMBL" id="JACBZT010000001">
    <property type="protein sequence ID" value="NYJ06962.1"/>
    <property type="molecule type" value="Genomic_DNA"/>
</dbReference>
<dbReference type="Pfam" id="PF06475">
    <property type="entry name" value="Glycolipid_bind"/>
    <property type="match status" value="1"/>
</dbReference>
<proteinExistence type="predicted"/>
<dbReference type="Proteomes" id="UP000541969">
    <property type="component" value="Unassembled WGS sequence"/>
</dbReference>
<reference evidence="1 2" key="1">
    <citation type="submission" date="2020-07" db="EMBL/GenBank/DDBJ databases">
        <title>Sequencing the genomes of 1000 actinobacteria strains.</title>
        <authorList>
            <person name="Klenk H.-P."/>
        </authorList>
    </citation>
    <scope>NUCLEOTIDE SEQUENCE [LARGE SCALE GENOMIC DNA]</scope>
    <source>
        <strain evidence="1 2">DSM 104001</strain>
    </source>
</reference>
<dbReference type="SUPFAM" id="SSF159275">
    <property type="entry name" value="PA1994-like"/>
    <property type="match status" value="1"/>
</dbReference>
<gene>
    <name evidence="1" type="ORF">GGQ55_003240</name>
</gene>
<protein>
    <recommendedName>
        <fullName evidence="3">Glycolipid-binding</fullName>
    </recommendedName>
</protein>
<dbReference type="RefSeq" id="WP_179718448.1">
    <property type="nucleotide sequence ID" value="NZ_JACBZT010000001.1"/>
</dbReference>
<accession>A0A853CKA8</accession>
<name>A0A853CKA8_9ACTN</name>
<evidence type="ECO:0000313" key="2">
    <source>
        <dbReference type="Proteomes" id="UP000541969"/>
    </source>
</evidence>
<evidence type="ECO:0000313" key="1">
    <source>
        <dbReference type="EMBL" id="NYJ06962.1"/>
    </source>
</evidence>
<dbReference type="InterPro" id="IPR009467">
    <property type="entry name" value="Glycolipid-bd_prot_put"/>
</dbReference>
<dbReference type="AlphaFoldDB" id="A0A853CKA8"/>
<organism evidence="1 2">
    <name type="scientific">Petropleomorpha daqingensis</name>
    <dbReference type="NCBI Taxonomy" id="2026353"/>
    <lineage>
        <taxon>Bacteria</taxon>
        <taxon>Bacillati</taxon>
        <taxon>Actinomycetota</taxon>
        <taxon>Actinomycetes</taxon>
        <taxon>Geodermatophilales</taxon>
        <taxon>Geodermatophilaceae</taxon>
        <taxon>Petropleomorpha</taxon>
    </lineage>
</organism>
<evidence type="ECO:0008006" key="3">
    <source>
        <dbReference type="Google" id="ProtNLM"/>
    </source>
</evidence>
<comment type="caution">
    <text evidence="1">The sequence shown here is derived from an EMBL/GenBank/DDBJ whole genome shotgun (WGS) entry which is preliminary data.</text>
</comment>
<keyword evidence="2" id="KW-1185">Reference proteome</keyword>